<dbReference type="UniPathway" id="UPA00035">
    <property type="reaction ID" value="UER00042"/>
</dbReference>
<evidence type="ECO:0000313" key="11">
    <source>
        <dbReference type="EMBL" id="PPQ36110.1"/>
    </source>
</evidence>
<dbReference type="GO" id="GO:0004640">
    <property type="term" value="F:phosphoribosylanthranilate isomerase activity"/>
    <property type="evidence" value="ECO:0007669"/>
    <property type="project" value="UniProtKB-UniRule"/>
</dbReference>
<keyword evidence="6 9" id="KW-0822">Tryptophan biosynthesis</keyword>
<gene>
    <name evidence="9" type="primary">trpF</name>
    <name evidence="11" type="ORF">CCS01_05810</name>
</gene>
<evidence type="ECO:0000313" key="12">
    <source>
        <dbReference type="Proteomes" id="UP000239724"/>
    </source>
</evidence>
<reference evidence="11 12" key="1">
    <citation type="journal article" date="2018" name="Arch. Microbiol.">
        <title>New insights into the metabolic potential of the phototrophic purple bacterium Rhodopila globiformis DSM 161(T) from its draft genome sequence and evidence for a vanadium-dependent nitrogenase.</title>
        <authorList>
            <person name="Imhoff J.F."/>
            <person name="Rahn T."/>
            <person name="Kunzel S."/>
            <person name="Neulinger S.C."/>
        </authorList>
    </citation>
    <scope>NUCLEOTIDE SEQUENCE [LARGE SCALE GENOMIC DNA]</scope>
    <source>
        <strain evidence="11 12">DSM 161</strain>
    </source>
</reference>
<dbReference type="InterPro" id="IPR001240">
    <property type="entry name" value="PRAI_dom"/>
</dbReference>
<dbReference type="PANTHER" id="PTHR42894">
    <property type="entry name" value="N-(5'-PHOSPHORIBOSYL)ANTHRANILATE ISOMERASE"/>
    <property type="match status" value="1"/>
</dbReference>
<evidence type="ECO:0000259" key="10">
    <source>
        <dbReference type="Pfam" id="PF00697"/>
    </source>
</evidence>
<evidence type="ECO:0000256" key="4">
    <source>
        <dbReference type="ARBA" id="ARBA00022272"/>
    </source>
</evidence>
<sequence>MLTQIYEISSPEEARVISAIGVDHVGILVGNGEFPREQPVAAAATIAAAIAPPAKFSALFLTADTGLVEAWARALRPAIIHLGASPDLLGPAATAALKRALPGCAIMRSVPVSDEASLAIARSYDGIADWLLLDSHRPQDRQIGALGVTHDWRISRRIVEAVGVPVILAGGLGPGNVAEAIQAVRPAGVDSKTRTDQDGSHAKDIERVRRFHAAARAAVA</sequence>
<keyword evidence="8 9" id="KW-0413">Isomerase</keyword>
<dbReference type="EC" id="5.3.1.24" evidence="3 9"/>
<evidence type="ECO:0000256" key="7">
    <source>
        <dbReference type="ARBA" id="ARBA00023141"/>
    </source>
</evidence>
<keyword evidence="12" id="KW-1185">Reference proteome</keyword>
<proteinExistence type="inferred from homology"/>
<evidence type="ECO:0000256" key="6">
    <source>
        <dbReference type="ARBA" id="ARBA00022822"/>
    </source>
</evidence>
<dbReference type="InterPro" id="IPR011060">
    <property type="entry name" value="RibuloseP-bd_barrel"/>
</dbReference>
<dbReference type="Pfam" id="PF00697">
    <property type="entry name" value="PRAI"/>
    <property type="match status" value="1"/>
</dbReference>
<dbReference type="Proteomes" id="UP000239724">
    <property type="component" value="Unassembled WGS sequence"/>
</dbReference>
<dbReference type="InterPro" id="IPR013785">
    <property type="entry name" value="Aldolase_TIM"/>
</dbReference>
<dbReference type="OrthoDB" id="9796196at2"/>
<dbReference type="SUPFAM" id="SSF51366">
    <property type="entry name" value="Ribulose-phoshate binding barrel"/>
    <property type="match status" value="1"/>
</dbReference>
<dbReference type="InterPro" id="IPR044643">
    <property type="entry name" value="TrpF_fam"/>
</dbReference>
<dbReference type="RefSeq" id="WP_104517900.1">
    <property type="nucleotide sequence ID" value="NZ_NHRY01000062.1"/>
</dbReference>
<dbReference type="HAMAP" id="MF_00135">
    <property type="entry name" value="PRAI"/>
    <property type="match status" value="1"/>
</dbReference>
<evidence type="ECO:0000256" key="3">
    <source>
        <dbReference type="ARBA" id="ARBA00012572"/>
    </source>
</evidence>
<comment type="pathway">
    <text evidence="2 9">Amino-acid biosynthesis; L-tryptophan biosynthesis; L-tryptophan from chorismate: step 3/5.</text>
</comment>
<evidence type="ECO:0000256" key="8">
    <source>
        <dbReference type="ARBA" id="ARBA00023235"/>
    </source>
</evidence>
<dbReference type="CDD" id="cd00405">
    <property type="entry name" value="PRAI"/>
    <property type="match status" value="1"/>
</dbReference>
<accession>A0A2S6NLD4</accession>
<dbReference type="Gene3D" id="3.20.20.70">
    <property type="entry name" value="Aldolase class I"/>
    <property type="match status" value="1"/>
</dbReference>
<comment type="caution">
    <text evidence="11">The sequence shown here is derived from an EMBL/GenBank/DDBJ whole genome shotgun (WGS) entry which is preliminary data.</text>
</comment>
<evidence type="ECO:0000256" key="5">
    <source>
        <dbReference type="ARBA" id="ARBA00022605"/>
    </source>
</evidence>
<keyword evidence="7 9" id="KW-0057">Aromatic amino acid biosynthesis</keyword>
<keyword evidence="5 9" id="KW-0028">Amino-acid biosynthesis</keyword>
<dbReference type="GO" id="GO:0000162">
    <property type="term" value="P:L-tryptophan biosynthetic process"/>
    <property type="evidence" value="ECO:0007669"/>
    <property type="project" value="UniProtKB-UniRule"/>
</dbReference>
<comment type="catalytic activity">
    <reaction evidence="1 9">
        <text>N-(5-phospho-beta-D-ribosyl)anthranilate = 1-(2-carboxyphenylamino)-1-deoxy-D-ribulose 5-phosphate</text>
        <dbReference type="Rhea" id="RHEA:21540"/>
        <dbReference type="ChEBI" id="CHEBI:18277"/>
        <dbReference type="ChEBI" id="CHEBI:58613"/>
        <dbReference type="EC" id="5.3.1.24"/>
    </reaction>
</comment>
<evidence type="ECO:0000256" key="9">
    <source>
        <dbReference type="HAMAP-Rule" id="MF_00135"/>
    </source>
</evidence>
<comment type="similarity">
    <text evidence="9">Belongs to the TrpF family.</text>
</comment>
<dbReference type="EMBL" id="NHRY01000062">
    <property type="protein sequence ID" value="PPQ36110.1"/>
    <property type="molecule type" value="Genomic_DNA"/>
</dbReference>
<protein>
    <recommendedName>
        <fullName evidence="4 9">N-(5'-phosphoribosyl)anthranilate isomerase</fullName>
        <shortName evidence="9">PRAI</shortName>
        <ecNumber evidence="3 9">5.3.1.24</ecNumber>
    </recommendedName>
</protein>
<feature type="domain" description="N-(5'phosphoribosyl) anthranilate isomerase (PRAI)" evidence="10">
    <location>
        <begin position="97"/>
        <end position="211"/>
    </location>
</feature>
<organism evidence="11 12">
    <name type="scientific">Rhodopila globiformis</name>
    <name type="common">Rhodopseudomonas globiformis</name>
    <dbReference type="NCBI Taxonomy" id="1071"/>
    <lineage>
        <taxon>Bacteria</taxon>
        <taxon>Pseudomonadati</taxon>
        <taxon>Pseudomonadota</taxon>
        <taxon>Alphaproteobacteria</taxon>
        <taxon>Acetobacterales</taxon>
        <taxon>Acetobacteraceae</taxon>
        <taxon>Rhodopila</taxon>
    </lineage>
</organism>
<name>A0A2S6NLD4_RHOGL</name>
<evidence type="ECO:0000256" key="1">
    <source>
        <dbReference type="ARBA" id="ARBA00001164"/>
    </source>
</evidence>
<dbReference type="AlphaFoldDB" id="A0A2S6NLD4"/>
<dbReference type="PANTHER" id="PTHR42894:SF1">
    <property type="entry name" value="N-(5'-PHOSPHORIBOSYL)ANTHRANILATE ISOMERASE"/>
    <property type="match status" value="1"/>
</dbReference>
<evidence type="ECO:0000256" key="2">
    <source>
        <dbReference type="ARBA" id="ARBA00004664"/>
    </source>
</evidence>